<dbReference type="InterPro" id="IPR046577">
    <property type="entry name" value="DUF6637"/>
</dbReference>
<evidence type="ECO:0000313" key="3">
    <source>
        <dbReference type="Proteomes" id="UP000886804"/>
    </source>
</evidence>
<feature type="transmembrane region" description="Helical" evidence="1">
    <location>
        <begin position="76"/>
        <end position="99"/>
    </location>
</feature>
<dbReference type="AlphaFoldDB" id="A0A9D2L6U3"/>
<keyword evidence="1" id="KW-1133">Transmembrane helix</keyword>
<gene>
    <name evidence="2" type="ORF">H9716_03820</name>
</gene>
<dbReference type="Pfam" id="PF20342">
    <property type="entry name" value="DUF6637"/>
    <property type="match status" value="1"/>
</dbReference>
<reference evidence="2" key="1">
    <citation type="journal article" date="2021" name="PeerJ">
        <title>Extensive microbial diversity within the chicken gut microbiome revealed by metagenomics and culture.</title>
        <authorList>
            <person name="Gilroy R."/>
            <person name="Ravi A."/>
            <person name="Getino M."/>
            <person name="Pursley I."/>
            <person name="Horton D.L."/>
            <person name="Alikhan N.F."/>
            <person name="Baker D."/>
            <person name="Gharbi K."/>
            <person name="Hall N."/>
            <person name="Watson M."/>
            <person name="Adriaenssens E.M."/>
            <person name="Foster-Nyarko E."/>
            <person name="Jarju S."/>
            <person name="Secka A."/>
            <person name="Antonio M."/>
            <person name="Oren A."/>
            <person name="Chaudhuri R.R."/>
            <person name="La Ragione R."/>
            <person name="Hildebrand F."/>
            <person name="Pallen M.J."/>
        </authorList>
    </citation>
    <scope>NUCLEOTIDE SEQUENCE</scope>
    <source>
        <strain evidence="2">CHK188-4685</strain>
    </source>
</reference>
<organism evidence="2 3">
    <name type="scientific">Candidatus Enterocloster faecavium</name>
    <dbReference type="NCBI Taxonomy" id="2838560"/>
    <lineage>
        <taxon>Bacteria</taxon>
        <taxon>Bacillati</taxon>
        <taxon>Bacillota</taxon>
        <taxon>Clostridia</taxon>
        <taxon>Lachnospirales</taxon>
        <taxon>Lachnospiraceae</taxon>
        <taxon>Enterocloster</taxon>
    </lineage>
</organism>
<feature type="transmembrane region" description="Helical" evidence="1">
    <location>
        <begin position="12"/>
        <end position="36"/>
    </location>
</feature>
<keyword evidence="1" id="KW-0472">Membrane</keyword>
<protein>
    <submittedName>
        <fullName evidence="2">DUF308 domain-containing protein</fullName>
    </submittedName>
</protein>
<accession>A0A9D2L6U3</accession>
<evidence type="ECO:0000313" key="2">
    <source>
        <dbReference type="EMBL" id="HJB06971.1"/>
    </source>
</evidence>
<feature type="transmembrane region" description="Helical" evidence="1">
    <location>
        <begin position="42"/>
        <end position="64"/>
    </location>
</feature>
<evidence type="ECO:0000256" key="1">
    <source>
        <dbReference type="SAM" id="Phobius"/>
    </source>
</evidence>
<comment type="caution">
    <text evidence="2">The sequence shown here is derived from an EMBL/GenBank/DDBJ whole genome shotgun (WGS) entry which is preliminary data.</text>
</comment>
<proteinExistence type="predicted"/>
<dbReference type="EMBL" id="DWYS01000047">
    <property type="protein sequence ID" value="HJB06971.1"/>
    <property type="molecule type" value="Genomic_DNA"/>
</dbReference>
<reference evidence="2" key="2">
    <citation type="submission" date="2021-04" db="EMBL/GenBank/DDBJ databases">
        <authorList>
            <person name="Gilroy R."/>
        </authorList>
    </citation>
    <scope>NUCLEOTIDE SEQUENCE</scope>
    <source>
        <strain evidence="2">CHK188-4685</strain>
    </source>
</reference>
<name>A0A9D2L6U3_9FIRM</name>
<dbReference type="Proteomes" id="UP000886804">
    <property type="component" value="Unassembled WGS sequence"/>
</dbReference>
<keyword evidence="1" id="KW-0812">Transmembrane</keyword>
<sequence length="100" mass="10699">MRGQSRRGERHMGVFLDVLHLAVGILIVVMGLLAFINPGENSGLFPLIFFLAAILSMVSGVFELKVHTRTNKKKAVGMFHLALGIGLAAVGLLSAVSIWG</sequence>